<name>A0A2S5T5I4_9BURK</name>
<dbReference type="AlphaFoldDB" id="A0A2S5T5I4"/>
<gene>
    <name evidence="1" type="ORF">C1702_08115</name>
</gene>
<dbReference type="EMBL" id="PSNY01000007">
    <property type="protein sequence ID" value="PPE70212.1"/>
    <property type="molecule type" value="Genomic_DNA"/>
</dbReference>
<reference evidence="1 2" key="1">
    <citation type="submission" date="2018-02" db="EMBL/GenBank/DDBJ databases">
        <title>Reclassifiation of [Polyangium] brachysporum DSM 7029 as Guopingzhaonella breviflexa gen. nov., sp. nov., a member of the family Comamonadaceae.</title>
        <authorList>
            <person name="Tang B."/>
        </authorList>
    </citation>
    <scope>NUCLEOTIDE SEQUENCE [LARGE SCALE GENOMIC DNA]</scope>
    <source>
        <strain evidence="1 2">DSM 15344</strain>
    </source>
</reference>
<proteinExistence type="predicted"/>
<evidence type="ECO:0000313" key="1">
    <source>
        <dbReference type="EMBL" id="PPE70212.1"/>
    </source>
</evidence>
<dbReference type="Proteomes" id="UP000239406">
    <property type="component" value="Unassembled WGS sequence"/>
</dbReference>
<organism evidence="1 2">
    <name type="scientific">Caldimonas thermodepolymerans</name>
    <dbReference type="NCBI Taxonomy" id="215580"/>
    <lineage>
        <taxon>Bacteria</taxon>
        <taxon>Pseudomonadati</taxon>
        <taxon>Pseudomonadota</taxon>
        <taxon>Betaproteobacteria</taxon>
        <taxon>Burkholderiales</taxon>
        <taxon>Sphaerotilaceae</taxon>
        <taxon>Caldimonas</taxon>
    </lineage>
</organism>
<sequence length="386" mass="42113">MDLSELSPHEVAALTPPGGKEAAPSGQPWTALVAQVGEEIAGPLTAVLERVDAFASTGAIDRQGLRRLREEVEQARRVGIACQQIARFACGSVRQAPERLHLTQALQAVLAQRSGDLHAHGIEMRQALQPIEVIVDPTLLSTLLDTLVDWMLAHAKSAAELRLDMKPWPAQARFVCRFHHMPPDLHADLAALAGPGREVLDDMHWQLLRHAAAAMGLVVRRSVREARVELTLEFPRTVADQLPGLTVLEDDEKAFPSTMNSQPLAGSHVLVVASRREVRVQVREALRHMGLLLDFVNSVGEAAAFCSEAVPHAVIFEALLRGERFNRLRADLLRQAPDLVFIEIIEEGAIFEVSGVGNSSVARIGRDAVPTSLASAVEFELLKAQQ</sequence>
<dbReference type="RefSeq" id="WP_146079527.1">
    <property type="nucleotide sequence ID" value="NZ_CALFFA010000006.1"/>
</dbReference>
<comment type="caution">
    <text evidence="1">The sequence shown here is derived from an EMBL/GenBank/DDBJ whole genome shotgun (WGS) entry which is preliminary data.</text>
</comment>
<protein>
    <submittedName>
        <fullName evidence="1">Uncharacterized protein</fullName>
    </submittedName>
</protein>
<evidence type="ECO:0000313" key="2">
    <source>
        <dbReference type="Proteomes" id="UP000239406"/>
    </source>
</evidence>
<keyword evidence="2" id="KW-1185">Reference proteome</keyword>
<accession>A0A2S5T5I4</accession>